<dbReference type="Gene3D" id="3.40.190.10">
    <property type="entry name" value="Periplasmic binding protein-like II"/>
    <property type="match status" value="2"/>
</dbReference>
<reference evidence="7 8" key="1">
    <citation type="submission" date="2021-12" db="EMBL/GenBank/DDBJ databases">
        <title>Discovery of the Pendulisporaceae a myxobacterial family with distinct sporulation behavior and unique specialized metabolism.</title>
        <authorList>
            <person name="Garcia R."/>
            <person name="Popoff A."/>
            <person name="Bader C.D."/>
            <person name="Loehr J."/>
            <person name="Walesch S."/>
            <person name="Walt C."/>
            <person name="Boldt J."/>
            <person name="Bunk B."/>
            <person name="Haeckl F.J.F.P.J."/>
            <person name="Gunesch A.P."/>
            <person name="Birkelbach J."/>
            <person name="Nuebel U."/>
            <person name="Pietschmann T."/>
            <person name="Bach T."/>
            <person name="Mueller R."/>
        </authorList>
    </citation>
    <scope>NUCLEOTIDE SEQUENCE [LARGE SCALE GENOMIC DNA]</scope>
    <source>
        <strain evidence="7 8">MSr12523</strain>
    </source>
</reference>
<evidence type="ECO:0000256" key="5">
    <source>
        <dbReference type="ARBA" id="ARBA00023163"/>
    </source>
</evidence>
<evidence type="ECO:0000256" key="2">
    <source>
        <dbReference type="ARBA" id="ARBA00023015"/>
    </source>
</evidence>
<dbReference type="InterPro" id="IPR036388">
    <property type="entry name" value="WH-like_DNA-bd_sf"/>
</dbReference>
<dbReference type="EMBL" id="CP089982">
    <property type="protein sequence ID" value="WXA92504.1"/>
    <property type="molecule type" value="Genomic_DNA"/>
</dbReference>
<dbReference type="PROSITE" id="PS50931">
    <property type="entry name" value="HTH_LYSR"/>
    <property type="match status" value="1"/>
</dbReference>
<evidence type="ECO:0000256" key="3">
    <source>
        <dbReference type="ARBA" id="ARBA00023125"/>
    </source>
</evidence>
<sequence length="325" mass="36329">MDVSALTLTQLRYLLAVDEHRSFRGAAESCRVSQPALSMQIRRLEEILGVCLFDRGKSPVVPTDVGTRVVTQARLVLRECARLPDVTQSSDEVAGSYRLGVIPTLARTLIPRLVASFTKAYPRVHLVIEELPTDLLVRRLLEDAVDGGLAVTPLGSPAIHERHLGFERFFVYLSPKHPLSKSPEIRQSDLVEYKPWLLSEEHCFRTQILHLCSIDLRQQPSDGGVRFEAGSLDTLIDIVDTGHGLTLLPELVANRLAPERKSQLRPFSPPVPVRRISLIHARQQERRPLADAVLSILTEGLPASLRRRPTDAVIPPILPAHRRKK</sequence>
<dbReference type="PANTHER" id="PTHR30346">
    <property type="entry name" value="TRANSCRIPTIONAL DUAL REGULATOR HCAR-RELATED"/>
    <property type="match status" value="1"/>
</dbReference>
<feature type="domain" description="HTH lysR-type" evidence="6">
    <location>
        <begin position="6"/>
        <end position="63"/>
    </location>
</feature>
<keyword evidence="3" id="KW-0238">DNA-binding</keyword>
<comment type="similarity">
    <text evidence="1">Belongs to the LysR transcriptional regulatory family.</text>
</comment>
<organism evidence="7 8">
    <name type="scientific">Pendulispora brunnea</name>
    <dbReference type="NCBI Taxonomy" id="2905690"/>
    <lineage>
        <taxon>Bacteria</taxon>
        <taxon>Pseudomonadati</taxon>
        <taxon>Myxococcota</taxon>
        <taxon>Myxococcia</taxon>
        <taxon>Myxococcales</taxon>
        <taxon>Sorangiineae</taxon>
        <taxon>Pendulisporaceae</taxon>
        <taxon>Pendulispora</taxon>
    </lineage>
</organism>
<keyword evidence="2" id="KW-0805">Transcription regulation</keyword>
<dbReference type="CDD" id="cd08411">
    <property type="entry name" value="PBP2_OxyR"/>
    <property type="match status" value="1"/>
</dbReference>
<dbReference type="RefSeq" id="WP_394843106.1">
    <property type="nucleotide sequence ID" value="NZ_CP089982.1"/>
</dbReference>
<dbReference type="SUPFAM" id="SSF46785">
    <property type="entry name" value="Winged helix' DNA-binding domain"/>
    <property type="match status" value="1"/>
</dbReference>
<name>A0ABZ2K198_9BACT</name>
<dbReference type="PRINTS" id="PR00039">
    <property type="entry name" value="HTHLYSR"/>
</dbReference>
<evidence type="ECO:0000256" key="4">
    <source>
        <dbReference type="ARBA" id="ARBA00023159"/>
    </source>
</evidence>
<dbReference type="SUPFAM" id="SSF53850">
    <property type="entry name" value="Periplasmic binding protein-like II"/>
    <property type="match status" value="1"/>
</dbReference>
<dbReference type="Pfam" id="PF00126">
    <property type="entry name" value="HTH_1"/>
    <property type="match status" value="1"/>
</dbReference>
<keyword evidence="4" id="KW-0010">Activator</keyword>
<dbReference type="Proteomes" id="UP001379533">
    <property type="component" value="Chromosome"/>
</dbReference>
<evidence type="ECO:0000313" key="8">
    <source>
        <dbReference type="Proteomes" id="UP001379533"/>
    </source>
</evidence>
<gene>
    <name evidence="7" type="ORF">LZC95_39400</name>
</gene>
<dbReference type="Gene3D" id="1.10.10.10">
    <property type="entry name" value="Winged helix-like DNA-binding domain superfamily/Winged helix DNA-binding domain"/>
    <property type="match status" value="1"/>
</dbReference>
<proteinExistence type="inferred from homology"/>
<dbReference type="InterPro" id="IPR036390">
    <property type="entry name" value="WH_DNA-bd_sf"/>
</dbReference>
<keyword evidence="5" id="KW-0804">Transcription</keyword>
<evidence type="ECO:0000256" key="1">
    <source>
        <dbReference type="ARBA" id="ARBA00009437"/>
    </source>
</evidence>
<protein>
    <submittedName>
        <fullName evidence="7">Hydrogen peroxide-inducible genes activator</fullName>
    </submittedName>
</protein>
<dbReference type="PANTHER" id="PTHR30346:SF26">
    <property type="entry name" value="HYDROGEN PEROXIDE-INDUCIBLE GENES ACTIVATOR"/>
    <property type="match status" value="1"/>
</dbReference>
<evidence type="ECO:0000259" key="6">
    <source>
        <dbReference type="PROSITE" id="PS50931"/>
    </source>
</evidence>
<evidence type="ECO:0000313" key="7">
    <source>
        <dbReference type="EMBL" id="WXA92504.1"/>
    </source>
</evidence>
<dbReference type="Pfam" id="PF03466">
    <property type="entry name" value="LysR_substrate"/>
    <property type="match status" value="1"/>
</dbReference>
<accession>A0ABZ2K198</accession>
<dbReference type="InterPro" id="IPR000847">
    <property type="entry name" value="LysR_HTH_N"/>
</dbReference>
<dbReference type="InterPro" id="IPR005119">
    <property type="entry name" value="LysR_subst-bd"/>
</dbReference>
<keyword evidence="8" id="KW-1185">Reference proteome</keyword>